<feature type="compositionally biased region" description="Basic and acidic residues" evidence="1">
    <location>
        <begin position="35"/>
        <end position="46"/>
    </location>
</feature>
<name>A0ABN2TXS4_9MICO</name>
<reference evidence="2 3" key="1">
    <citation type="journal article" date="2019" name="Int. J. Syst. Evol. Microbiol.">
        <title>The Global Catalogue of Microorganisms (GCM) 10K type strain sequencing project: providing services to taxonomists for standard genome sequencing and annotation.</title>
        <authorList>
            <consortium name="The Broad Institute Genomics Platform"/>
            <consortium name="The Broad Institute Genome Sequencing Center for Infectious Disease"/>
            <person name="Wu L."/>
            <person name="Ma J."/>
        </authorList>
    </citation>
    <scope>NUCLEOTIDE SEQUENCE [LARGE SCALE GENOMIC DNA]</scope>
    <source>
        <strain evidence="2 3">JCM 15672</strain>
    </source>
</reference>
<sequence>MPSSESSACRPGTRSAASATAHGASEEGAVISDTRSSDRGVADRSDSSAAANSGGGVVAESDTFAD</sequence>
<keyword evidence="3" id="KW-1185">Reference proteome</keyword>
<organism evidence="2 3">
    <name type="scientific">Agromyces tropicus</name>
    <dbReference type="NCBI Taxonomy" id="555371"/>
    <lineage>
        <taxon>Bacteria</taxon>
        <taxon>Bacillati</taxon>
        <taxon>Actinomycetota</taxon>
        <taxon>Actinomycetes</taxon>
        <taxon>Micrococcales</taxon>
        <taxon>Microbacteriaceae</taxon>
        <taxon>Agromyces</taxon>
    </lineage>
</organism>
<protein>
    <submittedName>
        <fullName evidence="2">Uncharacterized protein</fullName>
    </submittedName>
</protein>
<feature type="region of interest" description="Disordered" evidence="1">
    <location>
        <begin position="1"/>
        <end position="66"/>
    </location>
</feature>
<dbReference type="Proteomes" id="UP001501196">
    <property type="component" value="Unassembled WGS sequence"/>
</dbReference>
<accession>A0ABN2TXS4</accession>
<proteinExistence type="predicted"/>
<evidence type="ECO:0000256" key="1">
    <source>
        <dbReference type="SAM" id="MobiDB-lite"/>
    </source>
</evidence>
<comment type="caution">
    <text evidence="2">The sequence shown here is derived from an EMBL/GenBank/DDBJ whole genome shotgun (WGS) entry which is preliminary data.</text>
</comment>
<evidence type="ECO:0000313" key="3">
    <source>
        <dbReference type="Proteomes" id="UP001501196"/>
    </source>
</evidence>
<gene>
    <name evidence="2" type="ORF">GCM10009819_04590</name>
</gene>
<evidence type="ECO:0000313" key="2">
    <source>
        <dbReference type="EMBL" id="GAA2024692.1"/>
    </source>
</evidence>
<dbReference type="EMBL" id="BAAAPW010000001">
    <property type="protein sequence ID" value="GAA2024692.1"/>
    <property type="molecule type" value="Genomic_DNA"/>
</dbReference>